<dbReference type="RefSeq" id="WP_060385043.1">
    <property type="nucleotide sequence ID" value="NZ_LRGC01000001.1"/>
</dbReference>
<organism evidence="1 2">
    <name type="scientific">Bacteroides stercoris</name>
    <dbReference type="NCBI Taxonomy" id="46506"/>
    <lineage>
        <taxon>Bacteria</taxon>
        <taxon>Pseudomonadati</taxon>
        <taxon>Bacteroidota</taxon>
        <taxon>Bacteroidia</taxon>
        <taxon>Bacteroidales</taxon>
        <taxon>Bacteroidaceae</taxon>
        <taxon>Bacteroides</taxon>
    </lineage>
</organism>
<dbReference type="EMBL" id="LRGC01000001">
    <property type="protein sequence ID" value="KWR57764.1"/>
    <property type="molecule type" value="Genomic_DNA"/>
</dbReference>
<comment type="caution">
    <text evidence="1">The sequence shown here is derived from an EMBL/GenBank/DDBJ whole genome shotgun (WGS) entry which is preliminary data.</text>
</comment>
<dbReference type="PATRIC" id="fig|46506.5.peg.324"/>
<evidence type="ECO:0000313" key="2">
    <source>
        <dbReference type="Proteomes" id="UP000056419"/>
    </source>
</evidence>
<dbReference type="STRING" id="46506.AA415_00306"/>
<gene>
    <name evidence="1" type="ORF">AA415_00306</name>
</gene>
<sequence length="265" mass="31356">MKILFYIILSVLFPFQMIMGQTGKDSILFRGNIVYDGDASEATFLHELYIKHNPKQRYPIVCDSDFSIKCMRGDTLLIEHFDTRYPYCFQVVEFIANDTLPQNIHVWRYPKSCNNWYYHQKYKTTNLSVKDTIRKSELVGTYKCRWELENSDCLVTSDATMKLNADGTFELIDEWVSWDISGTVFHTGNWEIKQNTVICKVVPELIPSTIQERYPGQVLHFVWTNLEDDRQEIMKEEKVYKFLVCKKGLIQTDKIDCIYKKIKYR</sequence>
<evidence type="ECO:0000313" key="1">
    <source>
        <dbReference type="EMBL" id="KWR57764.1"/>
    </source>
</evidence>
<dbReference type="AlphaFoldDB" id="A0A125MGN6"/>
<proteinExistence type="predicted"/>
<accession>A0A125MGN6</accession>
<reference evidence="1 2" key="1">
    <citation type="journal article" date="2016" name="BMC Genomics">
        <title>Type VI secretion systems of human gut Bacteroidales segregate into three genetic architectures, two of which are contained on mobile genetic elements.</title>
        <authorList>
            <person name="Coyne M.J."/>
            <person name="Roelofs K.G."/>
            <person name="Comstock L.E."/>
        </authorList>
    </citation>
    <scope>NUCLEOTIDE SEQUENCE [LARGE SCALE GENOMIC DNA]</scope>
    <source>
        <strain evidence="1 2">CL09T03C01</strain>
    </source>
</reference>
<name>A0A125MGN6_BACSE</name>
<dbReference type="Proteomes" id="UP000056419">
    <property type="component" value="Unassembled WGS sequence"/>
</dbReference>
<protein>
    <submittedName>
        <fullName evidence="1">Uncharacterized protein</fullName>
    </submittedName>
</protein>
<keyword evidence="2" id="KW-1185">Reference proteome</keyword>